<dbReference type="SMART" id="SM00240">
    <property type="entry name" value="FHA"/>
    <property type="match status" value="1"/>
</dbReference>
<reference evidence="5" key="1">
    <citation type="submission" date="2020-03" db="EMBL/GenBank/DDBJ databases">
        <title>FDA dAtabase for Regulatory Grade micrObial Sequences (FDA-ARGOS): Supporting development and validation of Infectious Disease Dx tests.</title>
        <authorList>
            <person name="Campos J."/>
            <person name="Goldberg B."/>
            <person name="Tallon L."/>
            <person name="Sadzewicz L."/>
            <person name="Vavikolanu K."/>
            <person name="Mehta A."/>
            <person name="Aluvathingal J."/>
            <person name="Nadendla S."/>
            <person name="Nandy P."/>
            <person name="Geyer C."/>
            <person name="Yan Y."/>
            <person name="Sichtig H."/>
        </authorList>
    </citation>
    <scope>NUCLEOTIDE SEQUENCE [LARGE SCALE GENOMIC DNA]</scope>
    <source>
        <strain evidence="5">FDAARGOS_652</strain>
    </source>
</reference>
<feature type="region of interest" description="Disordered" evidence="2">
    <location>
        <begin position="609"/>
        <end position="631"/>
    </location>
</feature>
<feature type="compositionally biased region" description="Basic and acidic residues" evidence="2">
    <location>
        <begin position="534"/>
        <end position="551"/>
    </location>
</feature>
<dbReference type="InterPro" id="IPR000253">
    <property type="entry name" value="FHA_dom"/>
</dbReference>
<dbReference type="Pfam" id="PF00498">
    <property type="entry name" value="FHA"/>
    <property type="match status" value="1"/>
</dbReference>
<keyword evidence="3" id="KW-1133">Transmembrane helix</keyword>
<organism evidence="5 6">
    <name type="scientific">Candida parapsilosis</name>
    <name type="common">Yeast</name>
    <dbReference type="NCBI Taxonomy" id="5480"/>
    <lineage>
        <taxon>Eukaryota</taxon>
        <taxon>Fungi</taxon>
        <taxon>Dikarya</taxon>
        <taxon>Ascomycota</taxon>
        <taxon>Saccharomycotina</taxon>
        <taxon>Pichiomycetes</taxon>
        <taxon>Debaryomycetaceae</taxon>
        <taxon>Candida/Lodderomyces clade</taxon>
        <taxon>Candida</taxon>
    </lineage>
</organism>
<evidence type="ECO:0000259" key="4">
    <source>
        <dbReference type="PROSITE" id="PS50006"/>
    </source>
</evidence>
<feature type="compositionally biased region" description="Polar residues" evidence="2">
    <location>
        <begin position="569"/>
        <end position="578"/>
    </location>
</feature>
<feature type="region of interest" description="Disordered" evidence="2">
    <location>
        <begin position="1"/>
        <end position="130"/>
    </location>
</feature>
<feature type="transmembrane region" description="Helical" evidence="3">
    <location>
        <begin position="650"/>
        <end position="670"/>
    </location>
</feature>
<dbReference type="EMBL" id="JABWAB010000003">
    <property type="protein sequence ID" value="KAF6057100.1"/>
    <property type="molecule type" value="Genomic_DNA"/>
</dbReference>
<feature type="coiled-coil region" evidence="1">
    <location>
        <begin position="435"/>
        <end position="490"/>
    </location>
</feature>
<evidence type="ECO:0000256" key="1">
    <source>
        <dbReference type="SAM" id="Coils"/>
    </source>
</evidence>
<dbReference type="PANTHER" id="PTHR15715">
    <property type="entry name" value="CENTROSOMAL PROTEIN OF 170 KDA"/>
    <property type="match status" value="1"/>
</dbReference>
<keyword evidence="1" id="KW-0175">Coiled coil</keyword>
<dbReference type="InterPro" id="IPR051176">
    <property type="entry name" value="Cent_Immune-Sig_Mod"/>
</dbReference>
<dbReference type="AlphaFoldDB" id="A0A8X7NPB6"/>
<evidence type="ECO:0000256" key="3">
    <source>
        <dbReference type="SAM" id="Phobius"/>
    </source>
</evidence>
<accession>A0A8X7NPB6</accession>
<gene>
    <name evidence="5" type="ORF">FOB60_001655</name>
</gene>
<feature type="compositionally biased region" description="Low complexity" evidence="2">
    <location>
        <begin position="60"/>
        <end position="74"/>
    </location>
</feature>
<dbReference type="InterPro" id="IPR008984">
    <property type="entry name" value="SMAD_FHA_dom_sf"/>
</dbReference>
<feature type="region of interest" description="Disordered" evidence="2">
    <location>
        <begin position="532"/>
        <end position="578"/>
    </location>
</feature>
<keyword evidence="3" id="KW-0472">Membrane</keyword>
<proteinExistence type="predicted"/>
<feature type="compositionally biased region" description="Low complexity" evidence="2">
    <location>
        <begin position="11"/>
        <end position="28"/>
    </location>
</feature>
<dbReference type="Proteomes" id="UP000590412">
    <property type="component" value="Unassembled WGS sequence"/>
</dbReference>
<dbReference type="PANTHER" id="PTHR15715:SF37">
    <property type="entry name" value="LD47843P"/>
    <property type="match status" value="1"/>
</dbReference>
<sequence length="671" mass="74003">MTQSSKDLGESLSISHRSNSSSDVSSESNFNKYNVDTISPFPTLEHRKGGIIHIKPPQATNDVSNVNTTSSTSSKETAPPAPISRKRSDSKSQVVNYPMKAKTQRDNLETNPYSYSSVSNSNSSASSHPRKRAQMQYYVTLIPLNDTFVEKHLPVAIFPETTKLGRPTGTKHKPDVTNGYFDSRVLSRNHAQIYIDPTTGKLMLQDLGSSNGTYLNDSRLGNEPTEVKIGDIVCLGFNVQAESTHKQISLRIDNINVIANTKSDLKLAKKSQLDTPEFKHLSFMEEIYRKINDDGMKSKQHASDSFDSAFFGDINPILEDDLLGLYSSTNAGIYNNSQITNTGALEIMVNSLMLNLNKVKQQASALSSLRTFLLNYQKNLDELNEAYLEQQYKVKVQGVKDDLDFERAKTSKLEEKLAKVRLDHSTKLEVIGKDLSSKEQEVTALKKKVSTLEDHVQGLELESSSAAVTIAKLKEERDNLQLLLDEKQASDVKLIKDTSNSTAEDHLPESGHDLISDAINGFIMDLSRTPSVRDSAKSLDSRNGTTHKDAIELTPPSSDHEGNPDESDAQISPTNSRRSSIDIYSGNLSLSSVIATNHVPDDVEPFPKVEEISSSASSSSTSLNKEQDPATNYQEKLSLIKLSGENKTTISSFAIATSVLLVGVYLYRLLN</sequence>
<feature type="domain" description="FHA" evidence="4">
    <location>
        <begin position="162"/>
        <end position="220"/>
    </location>
</feature>
<feature type="compositionally biased region" description="Low complexity" evidence="2">
    <location>
        <begin position="113"/>
        <end position="127"/>
    </location>
</feature>
<name>A0A8X7NPB6_CANPA</name>
<dbReference type="PROSITE" id="PS50006">
    <property type="entry name" value="FHA_DOMAIN"/>
    <property type="match status" value="1"/>
</dbReference>
<protein>
    <submittedName>
        <fullName evidence="5">FHA domain family protein</fullName>
    </submittedName>
</protein>
<dbReference type="Gene3D" id="2.60.200.20">
    <property type="match status" value="1"/>
</dbReference>
<evidence type="ECO:0000313" key="5">
    <source>
        <dbReference type="EMBL" id="KAF6057100.1"/>
    </source>
</evidence>
<keyword evidence="3" id="KW-0812">Transmembrane</keyword>
<dbReference type="SUPFAM" id="SSF49879">
    <property type="entry name" value="SMAD/FHA domain"/>
    <property type="match status" value="1"/>
</dbReference>
<feature type="compositionally biased region" description="Low complexity" evidence="2">
    <location>
        <begin position="613"/>
        <end position="622"/>
    </location>
</feature>
<evidence type="ECO:0000313" key="6">
    <source>
        <dbReference type="Proteomes" id="UP000590412"/>
    </source>
</evidence>
<dbReference type="GO" id="GO:0005737">
    <property type="term" value="C:cytoplasm"/>
    <property type="evidence" value="ECO:0007669"/>
    <property type="project" value="TreeGrafter"/>
</dbReference>
<comment type="caution">
    <text evidence="5">The sequence shown here is derived from an EMBL/GenBank/DDBJ whole genome shotgun (WGS) entry which is preliminary data.</text>
</comment>
<evidence type="ECO:0000256" key="2">
    <source>
        <dbReference type="SAM" id="MobiDB-lite"/>
    </source>
</evidence>